<dbReference type="RefSeq" id="WP_009036008.1">
    <property type="nucleotide sequence ID" value="NZ_ALWO02000035.1"/>
</dbReference>
<evidence type="ECO:0000256" key="2">
    <source>
        <dbReference type="ARBA" id="ARBA00004648"/>
    </source>
</evidence>
<evidence type="ECO:0000256" key="1">
    <source>
        <dbReference type="ARBA" id="ARBA00004323"/>
    </source>
</evidence>
<evidence type="ECO:0000256" key="4">
    <source>
        <dbReference type="ARBA" id="ARBA00022679"/>
    </source>
</evidence>
<evidence type="ECO:0000313" key="15">
    <source>
        <dbReference type="EMBL" id="EOZ96377.1"/>
    </source>
</evidence>
<proteinExistence type="predicted"/>
<comment type="subcellular location">
    <subcellularLocation>
        <location evidence="2">Endoplasmic reticulum membrane</location>
        <topology evidence="2">Single-pass type II membrane protein</topology>
    </subcellularLocation>
    <subcellularLocation>
        <location evidence="1">Golgi apparatus membrane</location>
        <topology evidence="1">Single-pass type II membrane protein</topology>
    </subcellularLocation>
</comment>
<evidence type="ECO:0000256" key="11">
    <source>
        <dbReference type="ARBA" id="ARBA00023136"/>
    </source>
</evidence>
<comment type="caution">
    <text evidence="15">The sequence shown here is derived from an EMBL/GenBank/DDBJ whole genome shotgun (WGS) entry which is preliminary data.</text>
</comment>
<evidence type="ECO:0000256" key="13">
    <source>
        <dbReference type="ARBA" id="ARBA00023180"/>
    </source>
</evidence>
<evidence type="ECO:0000256" key="12">
    <source>
        <dbReference type="ARBA" id="ARBA00023157"/>
    </source>
</evidence>
<evidence type="ECO:0000313" key="16">
    <source>
        <dbReference type="Proteomes" id="UP000006073"/>
    </source>
</evidence>
<dbReference type="STRING" id="1189612.A33Q_2498"/>
<evidence type="ECO:0000256" key="5">
    <source>
        <dbReference type="ARBA" id="ARBA00022692"/>
    </source>
</evidence>
<sequence>MTNYSEKHAILFISHKNLERIFDYFKIYDDRFYYFIHIDTKSKFDKSRLDKIKSSNKNVVYIGSEVKVNWGGYNYLEAMFLLIKKALAYTNFDYIHTTSEANLPIKTCEEFIGFFNENKGKLFLENFPVPSGKWMNGGLDRFNLYSPHDLLNAKTRFGNFLINKITYIQKLFGVNRNINKTIEQLYGGSCWFSLTQECLKFCMEFIETNPEFLKAFKNTHCPEEAFFQTLIMNSKFKNQVVNDHLNYIDWEFRNGNSPANLDLSDLDKVLKSSSLTARKIVPGVSDSLRLEIMRNLKISK</sequence>
<dbReference type="OrthoDB" id="7943907at2"/>
<dbReference type="Proteomes" id="UP000006073">
    <property type="component" value="Unassembled WGS sequence"/>
</dbReference>
<keyword evidence="13" id="KW-0325">Glycoprotein</keyword>
<keyword evidence="7" id="KW-0256">Endoplasmic reticulum</keyword>
<organism evidence="15 16">
    <name type="scientific">Indibacter alkaliphilus (strain CCUG 57479 / KCTC 22604 / LW1)</name>
    <dbReference type="NCBI Taxonomy" id="1189612"/>
    <lineage>
        <taxon>Bacteria</taxon>
        <taxon>Pseudomonadati</taxon>
        <taxon>Bacteroidota</taxon>
        <taxon>Cytophagia</taxon>
        <taxon>Cytophagales</taxon>
        <taxon>Cyclobacteriaceae</taxon>
    </lineage>
</organism>
<dbReference type="GO" id="GO:0030158">
    <property type="term" value="F:protein xylosyltransferase activity"/>
    <property type="evidence" value="ECO:0007669"/>
    <property type="project" value="InterPro"/>
</dbReference>
<dbReference type="EMBL" id="ALWO02000035">
    <property type="protein sequence ID" value="EOZ96377.1"/>
    <property type="molecule type" value="Genomic_DNA"/>
</dbReference>
<keyword evidence="8" id="KW-0735">Signal-anchor</keyword>
<keyword evidence="12" id="KW-1015">Disulfide bond</keyword>
<keyword evidence="4" id="KW-0808">Transferase</keyword>
<dbReference type="GO" id="GO:0046872">
    <property type="term" value="F:metal ion binding"/>
    <property type="evidence" value="ECO:0007669"/>
    <property type="project" value="UniProtKB-KW"/>
</dbReference>
<dbReference type="GO" id="GO:0015012">
    <property type="term" value="P:heparan sulfate proteoglycan biosynthetic process"/>
    <property type="evidence" value="ECO:0007669"/>
    <property type="project" value="TreeGrafter"/>
</dbReference>
<keyword evidence="10" id="KW-0333">Golgi apparatus</keyword>
<evidence type="ECO:0000256" key="14">
    <source>
        <dbReference type="ARBA" id="ARBA00042865"/>
    </source>
</evidence>
<name>S2DAY9_INDAL</name>
<dbReference type="GO" id="GO:0016020">
    <property type="term" value="C:membrane"/>
    <property type="evidence" value="ECO:0007669"/>
    <property type="project" value="InterPro"/>
</dbReference>
<keyword evidence="6" id="KW-0479">Metal-binding</keyword>
<dbReference type="InterPro" id="IPR003406">
    <property type="entry name" value="Glyco_trans_14"/>
</dbReference>
<keyword evidence="3" id="KW-0328">Glycosyltransferase</keyword>
<evidence type="ECO:0000256" key="7">
    <source>
        <dbReference type="ARBA" id="ARBA00022824"/>
    </source>
</evidence>
<dbReference type="PANTHER" id="PTHR46025:SF3">
    <property type="entry name" value="XYLOSYLTRANSFERASE OXT"/>
    <property type="match status" value="1"/>
</dbReference>
<reference evidence="15 16" key="1">
    <citation type="journal article" date="2013" name="Genome Announc.">
        <title>Draft Genome Sequence of Indibacter alkaliphilus Strain LW1T, Isolated from Lonar Lake, a Haloalkaline Lake in the Buldana District of Maharashtra, India.</title>
        <authorList>
            <person name="Singh A."/>
            <person name="Kumar Jangir P."/>
            <person name="Sharma R."/>
            <person name="Singh A."/>
            <person name="Kumar Pinnaka A."/>
            <person name="Shivaji S."/>
        </authorList>
    </citation>
    <scope>NUCLEOTIDE SEQUENCE [LARGE SCALE GENOMIC DNA]</scope>
    <source>
        <strain evidence="16">CCUG 57479 / KCTC 22604 / LW1</strain>
    </source>
</reference>
<keyword evidence="11" id="KW-0472">Membrane</keyword>
<protein>
    <recommendedName>
        <fullName evidence="14">Peptide O-xylosyltransferase</fullName>
    </recommendedName>
</protein>
<evidence type="ECO:0000256" key="8">
    <source>
        <dbReference type="ARBA" id="ARBA00022968"/>
    </source>
</evidence>
<dbReference type="InterPro" id="IPR043538">
    <property type="entry name" value="XYLT"/>
</dbReference>
<dbReference type="GO" id="GO:0050650">
    <property type="term" value="P:chondroitin sulfate proteoglycan biosynthetic process"/>
    <property type="evidence" value="ECO:0007669"/>
    <property type="project" value="TreeGrafter"/>
</dbReference>
<accession>S2DAY9</accession>
<dbReference type="eggNOG" id="ENOG502Z86D">
    <property type="taxonomic scope" value="Bacteria"/>
</dbReference>
<evidence type="ECO:0000256" key="6">
    <source>
        <dbReference type="ARBA" id="ARBA00022723"/>
    </source>
</evidence>
<dbReference type="AlphaFoldDB" id="S2DAY9"/>
<keyword evidence="16" id="KW-1185">Reference proteome</keyword>
<evidence type="ECO:0000256" key="9">
    <source>
        <dbReference type="ARBA" id="ARBA00022989"/>
    </source>
</evidence>
<evidence type="ECO:0000256" key="10">
    <source>
        <dbReference type="ARBA" id="ARBA00023034"/>
    </source>
</evidence>
<keyword evidence="5" id="KW-0812">Transmembrane</keyword>
<evidence type="ECO:0000256" key="3">
    <source>
        <dbReference type="ARBA" id="ARBA00022676"/>
    </source>
</evidence>
<dbReference type="PANTHER" id="PTHR46025">
    <property type="entry name" value="XYLOSYLTRANSFERASE OXT"/>
    <property type="match status" value="1"/>
</dbReference>
<gene>
    <name evidence="15" type="ORF">A33Q_2498</name>
</gene>
<dbReference type="Pfam" id="PF02485">
    <property type="entry name" value="Branch"/>
    <property type="match status" value="1"/>
</dbReference>
<keyword evidence="9" id="KW-1133">Transmembrane helix</keyword>